<evidence type="ECO:0000256" key="4">
    <source>
        <dbReference type="ARBA" id="ARBA00022723"/>
    </source>
</evidence>
<evidence type="ECO:0000256" key="7">
    <source>
        <dbReference type="ARBA" id="ARBA00022833"/>
    </source>
</evidence>
<dbReference type="SMART" id="SM00184">
    <property type="entry name" value="RING"/>
    <property type="match status" value="1"/>
</dbReference>
<evidence type="ECO:0000256" key="5">
    <source>
        <dbReference type="ARBA" id="ARBA00022771"/>
    </source>
</evidence>
<evidence type="ECO:0000256" key="6">
    <source>
        <dbReference type="ARBA" id="ARBA00022786"/>
    </source>
</evidence>
<name>A0AAD8M3P0_9APIA</name>
<evidence type="ECO:0000256" key="3">
    <source>
        <dbReference type="ARBA" id="ARBA00022679"/>
    </source>
</evidence>
<dbReference type="PANTHER" id="PTHR22937:SF65">
    <property type="entry name" value="E3 UBIQUITIN-PROTEIN LIGASE ARK2C"/>
    <property type="match status" value="1"/>
</dbReference>
<dbReference type="GO" id="GO:0061630">
    <property type="term" value="F:ubiquitin protein ligase activity"/>
    <property type="evidence" value="ECO:0007669"/>
    <property type="project" value="UniProtKB-EC"/>
</dbReference>
<dbReference type="InterPro" id="IPR013083">
    <property type="entry name" value="Znf_RING/FYVE/PHD"/>
</dbReference>
<sequence length="141" mass="16454">MTNVFYNVYYDPWNHQVQLTRTTIHPFIHSPMLHHSVQLSGGFHDPQEYILLYEQIGAVDYRLSGETIMEHVNITSYDASKRMDEEAEICVICQAEYEKDELIGVLRCQHEFHVECIKRWLQQHDSCAICKAAAISPIANW</sequence>
<dbReference type="EMBL" id="JAUIZM010000010">
    <property type="protein sequence ID" value="KAK1359656.1"/>
    <property type="molecule type" value="Genomic_DNA"/>
</dbReference>
<keyword evidence="11" id="KW-1185">Reference proteome</keyword>
<dbReference type="InterPro" id="IPR045191">
    <property type="entry name" value="MBR1/2-like"/>
</dbReference>
<protein>
    <recommendedName>
        <fullName evidence="2">RING-type E3 ubiquitin transferase</fullName>
        <ecNumber evidence="2">2.3.2.27</ecNumber>
    </recommendedName>
</protein>
<dbReference type="InterPro" id="IPR001841">
    <property type="entry name" value="Znf_RING"/>
</dbReference>
<evidence type="ECO:0000313" key="11">
    <source>
        <dbReference type="Proteomes" id="UP001237642"/>
    </source>
</evidence>
<keyword evidence="7" id="KW-0862">Zinc</keyword>
<evidence type="ECO:0000256" key="1">
    <source>
        <dbReference type="ARBA" id="ARBA00000900"/>
    </source>
</evidence>
<organism evidence="10 11">
    <name type="scientific">Heracleum sosnowskyi</name>
    <dbReference type="NCBI Taxonomy" id="360622"/>
    <lineage>
        <taxon>Eukaryota</taxon>
        <taxon>Viridiplantae</taxon>
        <taxon>Streptophyta</taxon>
        <taxon>Embryophyta</taxon>
        <taxon>Tracheophyta</taxon>
        <taxon>Spermatophyta</taxon>
        <taxon>Magnoliopsida</taxon>
        <taxon>eudicotyledons</taxon>
        <taxon>Gunneridae</taxon>
        <taxon>Pentapetalae</taxon>
        <taxon>asterids</taxon>
        <taxon>campanulids</taxon>
        <taxon>Apiales</taxon>
        <taxon>Apiaceae</taxon>
        <taxon>Apioideae</taxon>
        <taxon>apioid superclade</taxon>
        <taxon>Tordylieae</taxon>
        <taxon>Tordyliinae</taxon>
        <taxon>Heracleum</taxon>
    </lineage>
</organism>
<reference evidence="10" key="1">
    <citation type="submission" date="2023-02" db="EMBL/GenBank/DDBJ databases">
        <title>Genome of toxic invasive species Heracleum sosnowskyi carries increased number of genes despite the absence of recent whole-genome duplications.</title>
        <authorList>
            <person name="Schelkunov M."/>
            <person name="Shtratnikova V."/>
            <person name="Makarenko M."/>
            <person name="Klepikova A."/>
            <person name="Omelchenko D."/>
            <person name="Novikova G."/>
            <person name="Obukhova E."/>
            <person name="Bogdanov V."/>
            <person name="Penin A."/>
            <person name="Logacheva M."/>
        </authorList>
    </citation>
    <scope>NUCLEOTIDE SEQUENCE</scope>
    <source>
        <strain evidence="10">Hsosn_3</strain>
        <tissue evidence="10">Leaf</tissue>
    </source>
</reference>
<proteinExistence type="predicted"/>
<keyword evidence="5 8" id="KW-0863">Zinc-finger</keyword>
<evidence type="ECO:0000256" key="2">
    <source>
        <dbReference type="ARBA" id="ARBA00012483"/>
    </source>
</evidence>
<keyword evidence="3" id="KW-0808">Transferase</keyword>
<keyword evidence="6" id="KW-0833">Ubl conjugation pathway</keyword>
<dbReference type="Gene3D" id="3.30.40.10">
    <property type="entry name" value="Zinc/RING finger domain, C3HC4 (zinc finger)"/>
    <property type="match status" value="1"/>
</dbReference>
<dbReference type="AlphaFoldDB" id="A0AAD8M3P0"/>
<dbReference type="GO" id="GO:0008270">
    <property type="term" value="F:zinc ion binding"/>
    <property type="evidence" value="ECO:0007669"/>
    <property type="project" value="UniProtKB-KW"/>
</dbReference>
<comment type="caution">
    <text evidence="10">The sequence shown here is derived from an EMBL/GenBank/DDBJ whole genome shotgun (WGS) entry which is preliminary data.</text>
</comment>
<reference evidence="10" key="2">
    <citation type="submission" date="2023-05" db="EMBL/GenBank/DDBJ databases">
        <authorList>
            <person name="Schelkunov M.I."/>
        </authorList>
    </citation>
    <scope>NUCLEOTIDE SEQUENCE</scope>
    <source>
        <strain evidence="10">Hsosn_3</strain>
        <tissue evidence="10">Leaf</tissue>
    </source>
</reference>
<comment type="catalytic activity">
    <reaction evidence="1">
        <text>S-ubiquitinyl-[E2 ubiquitin-conjugating enzyme]-L-cysteine + [acceptor protein]-L-lysine = [E2 ubiquitin-conjugating enzyme]-L-cysteine + N(6)-ubiquitinyl-[acceptor protein]-L-lysine.</text>
        <dbReference type="EC" id="2.3.2.27"/>
    </reaction>
</comment>
<dbReference type="PANTHER" id="PTHR22937">
    <property type="entry name" value="E3 UBIQUITIN-PROTEIN LIGASE RNF165"/>
    <property type="match status" value="1"/>
</dbReference>
<dbReference type="Pfam" id="PF13639">
    <property type="entry name" value="zf-RING_2"/>
    <property type="match status" value="1"/>
</dbReference>
<dbReference type="SUPFAM" id="SSF57850">
    <property type="entry name" value="RING/U-box"/>
    <property type="match status" value="1"/>
</dbReference>
<dbReference type="EC" id="2.3.2.27" evidence="2"/>
<evidence type="ECO:0000313" key="10">
    <source>
        <dbReference type="EMBL" id="KAK1359656.1"/>
    </source>
</evidence>
<accession>A0AAD8M3P0</accession>
<evidence type="ECO:0000259" key="9">
    <source>
        <dbReference type="PROSITE" id="PS50089"/>
    </source>
</evidence>
<dbReference type="PROSITE" id="PS50089">
    <property type="entry name" value="ZF_RING_2"/>
    <property type="match status" value="1"/>
</dbReference>
<keyword evidence="4" id="KW-0479">Metal-binding</keyword>
<evidence type="ECO:0000256" key="8">
    <source>
        <dbReference type="PROSITE-ProRule" id="PRU00175"/>
    </source>
</evidence>
<gene>
    <name evidence="10" type="ORF">POM88_044130</name>
</gene>
<feature type="domain" description="RING-type" evidence="9">
    <location>
        <begin position="90"/>
        <end position="131"/>
    </location>
</feature>
<dbReference type="Proteomes" id="UP001237642">
    <property type="component" value="Unassembled WGS sequence"/>
</dbReference>